<evidence type="ECO:0000256" key="1">
    <source>
        <dbReference type="ARBA" id="ARBA00004141"/>
    </source>
</evidence>
<feature type="compositionally biased region" description="Basic and acidic residues" evidence="12">
    <location>
        <begin position="1474"/>
        <end position="1489"/>
    </location>
</feature>
<dbReference type="Gene3D" id="2.60.120.10">
    <property type="entry name" value="Jelly Rolls"/>
    <property type="match status" value="2"/>
</dbReference>
<gene>
    <name evidence="15" type="ORF">SO694_00059134</name>
</gene>
<dbReference type="PANTHER" id="PTHR10217:SF435">
    <property type="entry name" value="POTASSIUM VOLTAGE-GATED CHANNEL PROTEIN EAG"/>
    <property type="match status" value="1"/>
</dbReference>
<keyword evidence="4 13" id="KW-0812">Transmembrane</keyword>
<evidence type="ECO:0000256" key="7">
    <source>
        <dbReference type="ARBA" id="ARBA00022958"/>
    </source>
</evidence>
<proteinExistence type="predicted"/>
<feature type="compositionally biased region" description="Acidic residues" evidence="12">
    <location>
        <begin position="711"/>
        <end position="725"/>
    </location>
</feature>
<feature type="compositionally biased region" description="Low complexity" evidence="12">
    <location>
        <begin position="1548"/>
        <end position="1563"/>
    </location>
</feature>
<accession>A0ABR1FYX1</accession>
<feature type="region of interest" description="Disordered" evidence="12">
    <location>
        <begin position="812"/>
        <end position="854"/>
    </location>
</feature>
<evidence type="ECO:0000313" key="16">
    <source>
        <dbReference type="Proteomes" id="UP001363151"/>
    </source>
</evidence>
<keyword evidence="10 13" id="KW-0472">Membrane</keyword>
<dbReference type="EMBL" id="JBBJCI010000202">
    <property type="protein sequence ID" value="KAK7241401.1"/>
    <property type="molecule type" value="Genomic_DNA"/>
</dbReference>
<feature type="compositionally biased region" description="Acidic residues" evidence="12">
    <location>
        <begin position="1575"/>
        <end position="1586"/>
    </location>
</feature>
<feature type="transmembrane region" description="Helical" evidence="13">
    <location>
        <begin position="1191"/>
        <end position="1217"/>
    </location>
</feature>
<dbReference type="Gene3D" id="1.10.287.630">
    <property type="entry name" value="Helix hairpin bin"/>
    <property type="match status" value="1"/>
</dbReference>
<dbReference type="Gene3D" id="1.10.287.70">
    <property type="match status" value="2"/>
</dbReference>
<feature type="region of interest" description="Disordered" evidence="12">
    <location>
        <begin position="1474"/>
        <end position="1503"/>
    </location>
</feature>
<keyword evidence="6" id="KW-0851">Voltage-gated channel</keyword>
<evidence type="ECO:0000256" key="10">
    <source>
        <dbReference type="ARBA" id="ARBA00023136"/>
    </source>
</evidence>
<feature type="transmembrane region" description="Helical" evidence="13">
    <location>
        <begin position="167"/>
        <end position="190"/>
    </location>
</feature>
<keyword evidence="5" id="KW-0631">Potassium channel</keyword>
<feature type="region of interest" description="Disordered" evidence="12">
    <location>
        <begin position="1531"/>
        <end position="1586"/>
    </location>
</feature>
<evidence type="ECO:0000256" key="6">
    <source>
        <dbReference type="ARBA" id="ARBA00022882"/>
    </source>
</evidence>
<keyword evidence="7" id="KW-0630">Potassium</keyword>
<feature type="transmembrane region" description="Helical" evidence="13">
    <location>
        <begin position="1067"/>
        <end position="1086"/>
    </location>
</feature>
<dbReference type="SMART" id="SM00100">
    <property type="entry name" value="cNMP"/>
    <property type="match status" value="1"/>
</dbReference>
<dbReference type="PANTHER" id="PTHR10217">
    <property type="entry name" value="VOLTAGE AND LIGAND GATED POTASSIUM CHANNEL"/>
    <property type="match status" value="1"/>
</dbReference>
<feature type="compositionally biased region" description="Acidic residues" evidence="12">
    <location>
        <begin position="102"/>
        <end position="116"/>
    </location>
</feature>
<keyword evidence="3" id="KW-0633">Potassium transport</keyword>
<keyword evidence="2" id="KW-0813">Transport</keyword>
<organism evidence="15 16">
    <name type="scientific">Aureococcus anophagefferens</name>
    <name type="common">Harmful bloom alga</name>
    <dbReference type="NCBI Taxonomy" id="44056"/>
    <lineage>
        <taxon>Eukaryota</taxon>
        <taxon>Sar</taxon>
        <taxon>Stramenopiles</taxon>
        <taxon>Ochrophyta</taxon>
        <taxon>Pelagophyceae</taxon>
        <taxon>Pelagomonadales</taxon>
        <taxon>Pelagomonadaceae</taxon>
        <taxon>Aureococcus</taxon>
    </lineage>
</organism>
<dbReference type="PROSITE" id="PS50042">
    <property type="entry name" value="CNMP_BINDING_3"/>
    <property type="match status" value="1"/>
</dbReference>
<feature type="transmembrane region" description="Helical" evidence="13">
    <location>
        <begin position="955"/>
        <end position="978"/>
    </location>
</feature>
<feature type="transmembrane region" description="Helical" evidence="13">
    <location>
        <begin position="378"/>
        <end position="401"/>
    </location>
</feature>
<dbReference type="PRINTS" id="PR01463">
    <property type="entry name" value="EAGCHANLFMLY"/>
</dbReference>
<comment type="subcellular location">
    <subcellularLocation>
        <location evidence="1">Membrane</location>
        <topology evidence="1">Multi-pass membrane protein</topology>
    </subcellularLocation>
</comment>
<feature type="compositionally biased region" description="Low complexity" evidence="12">
    <location>
        <begin position="1531"/>
        <end position="1540"/>
    </location>
</feature>
<comment type="caution">
    <text evidence="15">The sequence shown here is derived from an EMBL/GenBank/DDBJ whole genome shotgun (WGS) entry which is preliminary data.</text>
</comment>
<evidence type="ECO:0000256" key="11">
    <source>
        <dbReference type="ARBA" id="ARBA00023303"/>
    </source>
</evidence>
<feature type="compositionally biased region" description="Low complexity" evidence="12">
    <location>
        <begin position="844"/>
        <end position="854"/>
    </location>
</feature>
<reference evidence="15 16" key="1">
    <citation type="submission" date="2024-03" db="EMBL/GenBank/DDBJ databases">
        <title>Aureococcus anophagefferens CCMP1851 and Kratosvirus quantuckense: Draft genome of a second virus-susceptible host strain in the model system.</title>
        <authorList>
            <person name="Chase E."/>
            <person name="Truchon A.R."/>
            <person name="Schepens W."/>
            <person name="Wilhelm S.W."/>
        </authorList>
    </citation>
    <scope>NUCLEOTIDE SEQUENCE [LARGE SCALE GENOMIC DNA]</scope>
    <source>
        <strain evidence="15 16">CCMP1851</strain>
    </source>
</reference>
<dbReference type="SUPFAM" id="SSF81324">
    <property type="entry name" value="Voltage-gated potassium channels"/>
    <property type="match status" value="2"/>
</dbReference>
<evidence type="ECO:0000259" key="14">
    <source>
        <dbReference type="PROSITE" id="PS50042"/>
    </source>
</evidence>
<evidence type="ECO:0000256" key="3">
    <source>
        <dbReference type="ARBA" id="ARBA00022538"/>
    </source>
</evidence>
<sequence length="1586" mass="172713">MVLPKRKKENHGALGHKKNKVVPVQGKVGAQRRGSTSRSSMRTLEAHRRSSVIMESTLASTKLSGAHKDDFAKAAEAVRSYRRTQMTLFRDQPRLADIQGDGGEEEEDDDDEEENDGDLPFLIIHPTCDPKIYWDLYVSICIVWSTMSVPYGIGFGVMASMKCLPGLFIIDSIVDLSFMVDITLCFFTAYRDPLTGRLETSRAAIAKRYMKFPSGAFFIDFASTFPLDFIQKGGDVNLPCDGESNEGSAGSPALRILKMLRIVRVAKLAKLAKLLKLKNAKGKDEDAAMKTTIHPAFGSVSRLLLQLFFIGHWVACARHYLTLSGPTSNWKTVMEGDRGEKFALKGHAYLVSMYWVFTTMTTVGYGDVPVVGDREKLLAIFAMIVGGACFGYIMGTITSMLENFDQSQTLFRERVDQIKDYVYDRQFPPVLSTKIVRHVKYVYTKHTCFDTDRIYPSIPTGLRYDLIHMIHADLIKSASFLRDSPRPFAAIVAPKMIPIHAPDGEFVFFDGEVATHLMCVFAGAARAVCRLDAEDRGKHEGRRTLDVRDYAPGDLIGAPALLLTSTYNVNCVAVEPADLYMLPKEDLLDALAEFPDVHRRLYRAAVKEHKDIAVLATGGNPDDAQSPGADLKQAAETLVGSPRWVEQQASLRGLAAEAAAAADAGSKVARSSLHLLHPAKFSLVYPVTSLPPPDQSTPREPGKKRKGGVSGDDDESDEDDDEDDPSVVKKRGRGTLAVMRAAASFRGAARQASKLKQADASPGKGEEKTPERAASFSGSETVAEDPAAPSPSGAPLRKAKSLLVGALDAARAASEAPTPGDGAASPAGALSPLSVGTAEGGEGALSPGSAASPAVAKSPLDLKVKFSMAAKNAAAKSALLKSFSSGGFKSFDQADEEPEAPVNMTPGELWRAKRVLHPEAKPKIGWDLFVCVLIIYSVLDAIYRMCFLVQAAGAWLAIEWCITSAFGLDFLINFNTAYMKEMTLVYDRRRIARHYSKGWMFIDVMSTVPFSKIVTGYPLLSQLKILKGLRLVRLAKLTRVLKMRNLVDALEEKLGVNPAFFKLVKPLVIMLFAAHIFASVFFLLGIKYERCPKKASWVDNVCLWKADDLCSSGTSFDPDYKECRAAVYANNATAPPSPAPEDDACGGCSGKRIREADLYTKYITSLYWAVATMTTVGYGDVGPSTEHRGGMIMVIVAQVTGTMLFAYVVGIMIDIITNLDPIDRQRRQDLEVIREYIKDRQLPEAIGKALLHNHDWHVQFGSVFDEPALLCVLPPHVRNQAYLFAHRSTLGACPILCRVERAFSGSLFVLVSRLKPAAFTVNQRVNHPRFNCREFHMIIDGAVLVTDRFKTELNGVTKAKLDAECTPQLLSKRDHFGFATIFMDASVDFVVNVEVVATAVTHTLFLNRDAWDALEGTYKALTHHVEALAASPADMERWLYVPPAHRDESKRRLTASASYREAHDSKLESEAAELAEKAEAARLAEEHADSVASGDGDDRGVEMGAVAPAPVEPAAHRTGAAVLSPLGAAAPVVSPEAPAAAEEEKPAEPAAAEPDADARATPPADDDASIVQLPADEEVAGEASAE</sequence>
<dbReference type="InterPro" id="IPR000595">
    <property type="entry name" value="cNMP-bd_dom"/>
</dbReference>
<name>A0ABR1FYX1_AURAN</name>
<dbReference type="InterPro" id="IPR003938">
    <property type="entry name" value="K_chnl_volt-dep_EAG/ELK/ERG"/>
</dbReference>
<keyword evidence="16" id="KW-1185">Reference proteome</keyword>
<evidence type="ECO:0000256" key="5">
    <source>
        <dbReference type="ARBA" id="ARBA00022826"/>
    </source>
</evidence>
<keyword evidence="11" id="KW-0407">Ion channel</keyword>
<feature type="region of interest" description="Disordered" evidence="12">
    <location>
        <begin position="748"/>
        <end position="796"/>
    </location>
</feature>
<evidence type="ECO:0000256" key="4">
    <source>
        <dbReference type="ARBA" id="ARBA00022692"/>
    </source>
</evidence>
<dbReference type="Proteomes" id="UP001363151">
    <property type="component" value="Unassembled WGS sequence"/>
</dbReference>
<feature type="compositionally biased region" description="Low complexity" evidence="12">
    <location>
        <begin position="816"/>
        <end position="834"/>
    </location>
</feature>
<feature type="transmembrane region" description="Helical" evidence="13">
    <location>
        <begin position="136"/>
        <end position="161"/>
    </location>
</feature>
<keyword evidence="8 13" id="KW-1133">Transmembrane helix</keyword>
<evidence type="ECO:0000313" key="15">
    <source>
        <dbReference type="EMBL" id="KAK7241401.1"/>
    </source>
</evidence>
<evidence type="ECO:0000256" key="13">
    <source>
        <dbReference type="SAM" id="Phobius"/>
    </source>
</evidence>
<dbReference type="InterPro" id="IPR050818">
    <property type="entry name" value="KCNH_animal-type"/>
</dbReference>
<dbReference type="InterPro" id="IPR005821">
    <property type="entry name" value="Ion_trans_dom"/>
</dbReference>
<dbReference type="InterPro" id="IPR014710">
    <property type="entry name" value="RmlC-like_jellyroll"/>
</dbReference>
<protein>
    <recommendedName>
        <fullName evidence="14">Cyclic nucleotide-binding domain-containing protein</fullName>
    </recommendedName>
</protein>
<keyword evidence="9" id="KW-0406">Ion transport</keyword>
<dbReference type="CDD" id="cd00038">
    <property type="entry name" value="CAP_ED"/>
    <property type="match status" value="1"/>
</dbReference>
<evidence type="ECO:0000256" key="9">
    <source>
        <dbReference type="ARBA" id="ARBA00023065"/>
    </source>
</evidence>
<feature type="region of interest" description="Disordered" evidence="12">
    <location>
        <begin position="685"/>
        <end position="733"/>
    </location>
</feature>
<feature type="region of interest" description="Disordered" evidence="12">
    <location>
        <begin position="94"/>
        <end position="116"/>
    </location>
</feature>
<feature type="compositionally biased region" description="Basic residues" evidence="12">
    <location>
        <begin position="1"/>
        <end position="20"/>
    </location>
</feature>
<feature type="transmembrane region" description="Helical" evidence="13">
    <location>
        <begin position="999"/>
        <end position="1020"/>
    </location>
</feature>
<feature type="transmembrane region" description="Helical" evidence="13">
    <location>
        <begin position="348"/>
        <end position="366"/>
    </location>
</feature>
<dbReference type="SUPFAM" id="SSF51206">
    <property type="entry name" value="cAMP-binding domain-like"/>
    <property type="match status" value="2"/>
</dbReference>
<feature type="domain" description="Cyclic nucleotide-binding" evidence="14">
    <location>
        <begin position="480"/>
        <end position="608"/>
    </location>
</feature>
<dbReference type="InterPro" id="IPR018490">
    <property type="entry name" value="cNMP-bd_dom_sf"/>
</dbReference>
<feature type="compositionally biased region" description="Low complexity" evidence="12">
    <location>
        <begin position="32"/>
        <end position="43"/>
    </location>
</feature>
<evidence type="ECO:0000256" key="12">
    <source>
        <dbReference type="SAM" id="MobiDB-lite"/>
    </source>
</evidence>
<feature type="compositionally biased region" description="Basic and acidic residues" evidence="12">
    <location>
        <begin position="1460"/>
        <end position="1469"/>
    </location>
</feature>
<evidence type="ECO:0000256" key="2">
    <source>
        <dbReference type="ARBA" id="ARBA00022448"/>
    </source>
</evidence>
<evidence type="ECO:0000256" key="8">
    <source>
        <dbReference type="ARBA" id="ARBA00022989"/>
    </source>
</evidence>
<dbReference type="Pfam" id="PF00520">
    <property type="entry name" value="Ion_trans"/>
    <property type="match status" value="2"/>
</dbReference>
<dbReference type="Pfam" id="PF00027">
    <property type="entry name" value="cNMP_binding"/>
    <property type="match status" value="1"/>
</dbReference>
<feature type="region of interest" description="Disordered" evidence="12">
    <location>
        <begin position="1450"/>
        <end position="1469"/>
    </location>
</feature>
<feature type="region of interest" description="Disordered" evidence="12">
    <location>
        <begin position="1"/>
        <end position="47"/>
    </location>
</feature>